<gene>
    <name evidence="4" type="ORF">H9819_02460</name>
</gene>
<evidence type="ECO:0000256" key="1">
    <source>
        <dbReference type="SAM" id="MobiDB-lite"/>
    </source>
</evidence>
<reference evidence="4" key="1">
    <citation type="journal article" date="2021" name="PeerJ">
        <title>Extensive microbial diversity within the chicken gut microbiome revealed by metagenomics and culture.</title>
        <authorList>
            <person name="Gilroy R."/>
            <person name="Ravi A."/>
            <person name="Getino M."/>
            <person name="Pursley I."/>
            <person name="Horton D.L."/>
            <person name="Alikhan N.F."/>
            <person name="Baker D."/>
            <person name="Gharbi K."/>
            <person name="Hall N."/>
            <person name="Watson M."/>
            <person name="Adriaenssens E.M."/>
            <person name="Foster-Nyarko E."/>
            <person name="Jarju S."/>
            <person name="Secka A."/>
            <person name="Antonio M."/>
            <person name="Oren A."/>
            <person name="Chaudhuri R.R."/>
            <person name="La Ragione R."/>
            <person name="Hildebrand F."/>
            <person name="Pallen M.J."/>
        </authorList>
    </citation>
    <scope>NUCLEOTIDE SEQUENCE</scope>
    <source>
        <strain evidence="4">ChiHjej12B11-24981</strain>
    </source>
</reference>
<evidence type="ECO:0000313" key="5">
    <source>
        <dbReference type="Proteomes" id="UP000824023"/>
    </source>
</evidence>
<dbReference type="PROSITE" id="PS51257">
    <property type="entry name" value="PROKAR_LIPOPROTEIN"/>
    <property type="match status" value="1"/>
</dbReference>
<evidence type="ECO:0000313" key="4">
    <source>
        <dbReference type="EMBL" id="HIZ01100.1"/>
    </source>
</evidence>
<dbReference type="Gene3D" id="2.60.40.3690">
    <property type="match status" value="1"/>
</dbReference>
<protein>
    <submittedName>
        <fullName evidence="4">Fimbria major subunit</fullName>
    </submittedName>
</protein>
<sequence>MKAKFLWASLLLFAGITACTDDAIETQTGNSSKGEGTPGYLTISFTANGGASTRANGDTDGSAEDSEHESAGIDGEATVKNALVVIAPVSEAADAFGYAKLYTMKESTPTPPAEDEGDFELIDEDTKTYGNSEPIEVRTGEYNILVVINPATELTSTTYLDATTMEQKTTATVKELYNKILTGAYSYTTTDNYTDAANSIGMGVGYTTKDTPGTNGPCFMMANKEASHITVNASHTPDNPAEATVTVERVLSKITFREKAESGGTAANAYPVTVNLGTAPAITKYAVVQKTTPPEATYTEDDVFIVNQATDLAGETVYASYKAADGSLDKVYKTVKDGDQDKTESIEIDGESTDCLVVVECTANTLDDYNEAVDKSNIYATADTSAPSVDLVFDPDAEVEKETWYVQLEGYALVNLGKTVNYVRHTIGVNGGVSSPFGTLSNNNYLWTPNWEAKNRTDIGSSNITVDNDWFYNKLSDVSEESKTLAVSSGDINWQSAKFFKSFTTLIDDGSTVEGNDHYEDDPKLPTVGKLMTYCFENSTDQLHQVHGLSTGISFVGRIYKNAACTEPIDKLYLYAGHNYTSLQQIAEAYGQNTPQAIKNLIAGTTPETKENLEAAGITLYNGNTCYYYTTEIKHFDNGNDNELGVNEFIIMRNNIYSLSVTTIKEIGAPFVDPTPNTPNETVEAALDIRVTLVPWIVRYNDIEF</sequence>
<feature type="signal peptide" evidence="2">
    <location>
        <begin position="1"/>
        <end position="23"/>
    </location>
</feature>
<feature type="domain" description="Minor fimbrium subunit Mfa1 C-terminal" evidence="3">
    <location>
        <begin position="621"/>
        <end position="702"/>
    </location>
</feature>
<dbReference type="Pfam" id="PF15495">
    <property type="entry name" value="Fimbrillin_C"/>
    <property type="match status" value="1"/>
</dbReference>
<evidence type="ECO:0000256" key="2">
    <source>
        <dbReference type="SAM" id="SignalP"/>
    </source>
</evidence>
<evidence type="ECO:0000259" key="3">
    <source>
        <dbReference type="Pfam" id="PF15495"/>
    </source>
</evidence>
<dbReference type="Proteomes" id="UP000824023">
    <property type="component" value="Unassembled WGS sequence"/>
</dbReference>
<feature type="region of interest" description="Disordered" evidence="1">
    <location>
        <begin position="51"/>
        <end position="74"/>
    </location>
</feature>
<keyword evidence="2" id="KW-0732">Signal</keyword>
<organism evidence="4 5">
    <name type="scientific">Candidatus Bacteroides merdipullorum</name>
    <dbReference type="NCBI Taxonomy" id="2838474"/>
    <lineage>
        <taxon>Bacteria</taxon>
        <taxon>Pseudomonadati</taxon>
        <taxon>Bacteroidota</taxon>
        <taxon>Bacteroidia</taxon>
        <taxon>Bacteroidales</taxon>
        <taxon>Bacteroidaceae</taxon>
        <taxon>Bacteroides</taxon>
    </lineage>
</organism>
<name>A0A9D2CVD9_9BACE</name>
<dbReference type="Gene3D" id="2.60.40.2580">
    <property type="match status" value="1"/>
</dbReference>
<comment type="caution">
    <text evidence="4">The sequence shown here is derived from an EMBL/GenBank/DDBJ whole genome shotgun (WGS) entry which is preliminary data.</text>
</comment>
<reference evidence="4" key="2">
    <citation type="submission" date="2021-04" db="EMBL/GenBank/DDBJ databases">
        <authorList>
            <person name="Gilroy R."/>
        </authorList>
    </citation>
    <scope>NUCLEOTIDE SEQUENCE</scope>
    <source>
        <strain evidence="4">ChiHjej12B11-24981</strain>
    </source>
</reference>
<feature type="chain" id="PRO_5038483944" evidence="2">
    <location>
        <begin position="24"/>
        <end position="705"/>
    </location>
</feature>
<dbReference type="InterPro" id="IPR029140">
    <property type="entry name" value="Mfa1_C"/>
</dbReference>
<dbReference type="AlphaFoldDB" id="A0A9D2CVD9"/>
<dbReference type="EMBL" id="DXCK01000039">
    <property type="protein sequence ID" value="HIZ01100.1"/>
    <property type="molecule type" value="Genomic_DNA"/>
</dbReference>
<proteinExistence type="predicted"/>
<accession>A0A9D2CVD9</accession>